<dbReference type="Pfam" id="PF05137">
    <property type="entry name" value="PilN"/>
    <property type="match status" value="1"/>
</dbReference>
<keyword evidence="1" id="KW-0472">Membrane</keyword>
<evidence type="ECO:0000313" key="2">
    <source>
        <dbReference type="EMBL" id="MBK1882943.1"/>
    </source>
</evidence>
<sequence>MSNKKTSEINLLIPGEVGWEIWHGSPEKGFSLKEATQVTHASELDHIPSGDITLLFPVKSITAIPMRVASTDEALFEDLAGLHAERLGLRPDPMAGQLTDQFVISQDPENTALLSVLLRVPEDGDLPARGPKEFDVSARALPIDGDSIALWKEFGRWVFAFSYQGKLVYCQATSFTSASPEEELIRDIRLALIQLSLQGIELEPKEIRLWGNPEVVSAGALTGAFSASEVQISPRPTPHLPTPASKLLPADVRAARREAKRRQNIQLAVGAVALVYLCLIGWYAYGLWSDLSDTKRLTALAKEAEPEGKLYEDYVTRWDELAPAIEVQNIPVDILNRIANCAPANSGLKLRSADISAAEIKITGEAQQPAAINQFNLALHKSNDLANFEWQTPEPNQSNRGWEFTYTATNPAMTPNTQP</sequence>
<reference evidence="2" key="1">
    <citation type="submission" date="2021-01" db="EMBL/GenBank/DDBJ databases">
        <title>Modified the classification status of verrucomicrobia.</title>
        <authorList>
            <person name="Feng X."/>
        </authorList>
    </citation>
    <scope>NUCLEOTIDE SEQUENCE</scope>
    <source>
        <strain evidence="2">KCTC 22041</strain>
    </source>
</reference>
<evidence type="ECO:0000256" key="1">
    <source>
        <dbReference type="SAM" id="Phobius"/>
    </source>
</evidence>
<protein>
    <submittedName>
        <fullName evidence="2">PilN domain-containing protein</fullName>
    </submittedName>
</protein>
<dbReference type="EMBL" id="JAENIJ010000015">
    <property type="protein sequence ID" value="MBK1882943.1"/>
    <property type="molecule type" value="Genomic_DNA"/>
</dbReference>
<feature type="transmembrane region" description="Helical" evidence="1">
    <location>
        <begin position="265"/>
        <end position="288"/>
    </location>
</feature>
<proteinExistence type="predicted"/>
<organism evidence="2 3">
    <name type="scientific">Luteolibacter pohnpeiensis</name>
    <dbReference type="NCBI Taxonomy" id="454153"/>
    <lineage>
        <taxon>Bacteria</taxon>
        <taxon>Pseudomonadati</taxon>
        <taxon>Verrucomicrobiota</taxon>
        <taxon>Verrucomicrobiia</taxon>
        <taxon>Verrucomicrobiales</taxon>
        <taxon>Verrucomicrobiaceae</taxon>
        <taxon>Luteolibacter</taxon>
    </lineage>
</organism>
<dbReference type="InterPro" id="IPR007813">
    <property type="entry name" value="PilN"/>
</dbReference>
<dbReference type="AlphaFoldDB" id="A0A934S6V9"/>
<name>A0A934S6V9_9BACT</name>
<gene>
    <name evidence="2" type="ORF">JIN85_10980</name>
</gene>
<keyword evidence="1" id="KW-1133">Transmembrane helix</keyword>
<keyword evidence="1" id="KW-0812">Transmembrane</keyword>
<dbReference type="Proteomes" id="UP000603141">
    <property type="component" value="Unassembled WGS sequence"/>
</dbReference>
<accession>A0A934S6V9</accession>
<dbReference type="RefSeq" id="WP_200270558.1">
    <property type="nucleotide sequence ID" value="NZ_JAENIJ010000015.1"/>
</dbReference>
<evidence type="ECO:0000313" key="3">
    <source>
        <dbReference type="Proteomes" id="UP000603141"/>
    </source>
</evidence>
<keyword evidence="3" id="KW-1185">Reference proteome</keyword>
<comment type="caution">
    <text evidence="2">The sequence shown here is derived from an EMBL/GenBank/DDBJ whole genome shotgun (WGS) entry which is preliminary data.</text>
</comment>